<sequence>MTVSSMAAEGEQPTARLRRHMQAAGIGGLFVVAEDVEHRRAEHGVEGFPELGQSQRVRGEGTAR</sequence>
<comment type="caution">
    <text evidence="2">The sequence shown here is derived from an EMBL/GenBank/DDBJ whole genome shotgun (WGS) entry which is preliminary data.</text>
</comment>
<dbReference type="Proteomes" id="UP000633509">
    <property type="component" value="Unassembled WGS sequence"/>
</dbReference>
<gene>
    <name evidence="2" type="ORF">H4W80_002347</name>
</gene>
<feature type="region of interest" description="Disordered" evidence="1">
    <location>
        <begin position="41"/>
        <end position="64"/>
    </location>
</feature>
<dbReference type="RefSeq" id="WP_192785086.1">
    <property type="nucleotide sequence ID" value="NZ_JADBEK010000001.1"/>
</dbReference>
<reference evidence="2 3" key="1">
    <citation type="submission" date="2020-10" db="EMBL/GenBank/DDBJ databases">
        <title>Sequencing the genomes of 1000 actinobacteria strains.</title>
        <authorList>
            <person name="Klenk H.-P."/>
        </authorList>
    </citation>
    <scope>NUCLEOTIDE SEQUENCE [LARGE SCALE GENOMIC DNA]</scope>
    <source>
        <strain evidence="2 3">DSM 43173</strain>
    </source>
</reference>
<evidence type="ECO:0000313" key="3">
    <source>
        <dbReference type="Proteomes" id="UP000633509"/>
    </source>
</evidence>
<protein>
    <submittedName>
        <fullName evidence="2">Uncharacterized protein</fullName>
    </submittedName>
</protein>
<accession>A0ABR9LTU7</accession>
<keyword evidence="3" id="KW-1185">Reference proteome</keyword>
<evidence type="ECO:0000256" key="1">
    <source>
        <dbReference type="SAM" id="MobiDB-lite"/>
    </source>
</evidence>
<dbReference type="EMBL" id="JADBEK010000001">
    <property type="protein sequence ID" value="MBE1584089.1"/>
    <property type="molecule type" value="Genomic_DNA"/>
</dbReference>
<evidence type="ECO:0000313" key="2">
    <source>
        <dbReference type="EMBL" id="MBE1584089.1"/>
    </source>
</evidence>
<name>A0ABR9LTU7_9ACTN</name>
<organism evidence="2 3">
    <name type="scientific">Nonomuraea angiospora</name>
    <dbReference type="NCBI Taxonomy" id="46172"/>
    <lineage>
        <taxon>Bacteria</taxon>
        <taxon>Bacillati</taxon>
        <taxon>Actinomycetota</taxon>
        <taxon>Actinomycetes</taxon>
        <taxon>Streptosporangiales</taxon>
        <taxon>Streptosporangiaceae</taxon>
        <taxon>Nonomuraea</taxon>
    </lineage>
</organism>
<proteinExistence type="predicted"/>